<dbReference type="CDD" id="cd00254">
    <property type="entry name" value="LT-like"/>
    <property type="match status" value="1"/>
</dbReference>
<dbReference type="InterPro" id="IPR008258">
    <property type="entry name" value="Transglycosylase_SLT_dom_1"/>
</dbReference>
<evidence type="ECO:0000256" key="3">
    <source>
        <dbReference type="SAM" id="SignalP"/>
    </source>
</evidence>
<evidence type="ECO:0000259" key="4">
    <source>
        <dbReference type="Pfam" id="PF01464"/>
    </source>
</evidence>
<keyword evidence="6" id="KW-1185">Reference proteome</keyword>
<name>A0A1Y0E901_9RHOB</name>
<evidence type="ECO:0000256" key="2">
    <source>
        <dbReference type="ARBA" id="ARBA00009387"/>
    </source>
</evidence>
<evidence type="ECO:0000313" key="5">
    <source>
        <dbReference type="EMBL" id="ARU00023.1"/>
    </source>
</evidence>
<comment type="similarity">
    <text evidence="2">Belongs to the virb1 family.</text>
</comment>
<dbReference type="KEGG" id="lvs:LOKVESSMR4R_00687"/>
<dbReference type="SUPFAM" id="SSF53955">
    <property type="entry name" value="Lysozyme-like"/>
    <property type="match status" value="1"/>
</dbReference>
<reference evidence="5 6" key="1">
    <citation type="submission" date="2017-05" db="EMBL/GenBank/DDBJ databases">
        <title>Genome Sequence of Loktanella vestfoldensis Strain SMR4r Isolated from a Culture of the Diatom Skeletonema marinoi.</title>
        <authorList>
            <person name="Topel M."/>
            <person name="Pinder M.I.M."/>
            <person name="Johansson O.N."/>
            <person name="Kourtchenko O."/>
            <person name="Godhe A."/>
            <person name="Clarke A.K."/>
        </authorList>
    </citation>
    <scope>NUCLEOTIDE SEQUENCE [LARGE SCALE GENOMIC DNA]</scope>
    <source>
        <strain evidence="5 6">SMR4r</strain>
    </source>
</reference>
<dbReference type="PANTHER" id="PTHR37423:SF2">
    <property type="entry name" value="MEMBRANE-BOUND LYTIC MUREIN TRANSGLYCOSYLASE C"/>
    <property type="match status" value="1"/>
</dbReference>
<dbReference type="STRING" id="1122181.GCA_000382265_01489"/>
<evidence type="ECO:0000313" key="6">
    <source>
        <dbReference type="Proteomes" id="UP000195273"/>
    </source>
</evidence>
<dbReference type="GO" id="GO:0016829">
    <property type="term" value="F:lyase activity"/>
    <property type="evidence" value="ECO:0007669"/>
    <property type="project" value="UniProtKB-KW"/>
</dbReference>
<dbReference type="RefSeq" id="WP_087206305.1">
    <property type="nucleotide sequence ID" value="NZ_CP021431.1"/>
</dbReference>
<comment type="similarity">
    <text evidence="1">Belongs to the transglycosylase Slt family.</text>
</comment>
<organism evidence="5 6">
    <name type="scientific">Yoonia vestfoldensis</name>
    <dbReference type="NCBI Taxonomy" id="245188"/>
    <lineage>
        <taxon>Bacteria</taxon>
        <taxon>Pseudomonadati</taxon>
        <taxon>Pseudomonadota</taxon>
        <taxon>Alphaproteobacteria</taxon>
        <taxon>Rhodobacterales</taxon>
        <taxon>Paracoccaceae</taxon>
        <taxon>Yoonia</taxon>
    </lineage>
</organism>
<keyword evidence="3" id="KW-0732">Signal</keyword>
<evidence type="ECO:0000256" key="1">
    <source>
        <dbReference type="ARBA" id="ARBA00007734"/>
    </source>
</evidence>
<sequence length="278" mass="29442">MYRISVAFAAAIALFAATTVFAQVERLQPDFTFKRVGLPSEGQTSGRITVQIDPDAPRRSPVYAAPRADPVAALAAPPQLRSGFGWFWDNVPSSLAGSSPARLELAISRINNPPAGQRIPAPRLQFLQDIASAQGLHILRETVGTDVSPALVLAIIAIESSGRIDAVSSAGAEGLMQLMPATAARFGVTDSMNPAQNIKGGVAYLGWLLDRFGNDPVLVLAGYNAGEGNVQRYQGVPPFAETMDYVPKVLAAWQVAKGLCQTPPELITDACVFKVNGS</sequence>
<feature type="chain" id="PRO_5012010710" evidence="3">
    <location>
        <begin position="23"/>
        <end position="278"/>
    </location>
</feature>
<feature type="signal peptide" evidence="3">
    <location>
        <begin position="1"/>
        <end position="22"/>
    </location>
</feature>
<dbReference type="EC" id="4.2.2.-" evidence="5"/>
<gene>
    <name evidence="5" type="primary">slt</name>
    <name evidence="5" type="ORF">LOKVESSMR4R_00687</name>
</gene>
<feature type="domain" description="Transglycosylase SLT" evidence="4">
    <location>
        <begin position="145"/>
        <end position="235"/>
    </location>
</feature>
<dbReference type="Gene3D" id="1.10.530.10">
    <property type="match status" value="1"/>
</dbReference>
<keyword evidence="5" id="KW-0456">Lyase</keyword>
<proteinExistence type="inferred from homology"/>
<dbReference type="InterPro" id="IPR023346">
    <property type="entry name" value="Lysozyme-like_dom_sf"/>
</dbReference>
<dbReference type="AlphaFoldDB" id="A0A1Y0E901"/>
<protein>
    <submittedName>
        <fullName evidence="5">Soluble lytic murein transglycosylase</fullName>
        <ecNumber evidence="5">4.2.2.-</ecNumber>
    </submittedName>
</protein>
<dbReference type="Proteomes" id="UP000195273">
    <property type="component" value="Chromosome"/>
</dbReference>
<dbReference type="PANTHER" id="PTHR37423">
    <property type="entry name" value="SOLUBLE LYTIC MUREIN TRANSGLYCOSYLASE-RELATED"/>
    <property type="match status" value="1"/>
</dbReference>
<dbReference type="OrthoDB" id="9815002at2"/>
<dbReference type="Pfam" id="PF01464">
    <property type="entry name" value="SLT"/>
    <property type="match status" value="1"/>
</dbReference>
<dbReference type="EMBL" id="CP021431">
    <property type="protein sequence ID" value="ARU00023.1"/>
    <property type="molecule type" value="Genomic_DNA"/>
</dbReference>
<accession>A0A1Y0E901</accession>